<dbReference type="Proteomes" id="UP000204551">
    <property type="component" value="Chromosome"/>
</dbReference>
<dbReference type="GO" id="GO:0003677">
    <property type="term" value="F:DNA binding"/>
    <property type="evidence" value="ECO:0007669"/>
    <property type="project" value="InterPro"/>
</dbReference>
<dbReference type="KEGG" id="aalg:AREALGSMS7_00353"/>
<name>A0A221USE8_9FLAO</name>
<dbReference type="NCBIfam" id="NF033573">
    <property type="entry name" value="transpos_IS200"/>
    <property type="match status" value="1"/>
</dbReference>
<dbReference type="GO" id="GO:0004803">
    <property type="term" value="F:transposase activity"/>
    <property type="evidence" value="ECO:0007669"/>
    <property type="project" value="InterPro"/>
</dbReference>
<dbReference type="Pfam" id="PF01797">
    <property type="entry name" value="Y1_Tnp"/>
    <property type="match status" value="1"/>
</dbReference>
<dbReference type="Gene3D" id="3.30.70.1290">
    <property type="entry name" value="Transposase IS200-like"/>
    <property type="match status" value="1"/>
</dbReference>
<dbReference type="EMBL" id="CP022515">
    <property type="protein sequence ID" value="ASO03851.1"/>
    <property type="molecule type" value="Genomic_DNA"/>
</dbReference>
<dbReference type="RefSeq" id="WP_093977008.1">
    <property type="nucleotide sequence ID" value="NZ_CP022515.1"/>
</dbReference>
<proteinExistence type="predicted"/>
<protein>
    <submittedName>
        <fullName evidence="2">Transposase IS200 like protein</fullName>
    </submittedName>
</protein>
<dbReference type="SUPFAM" id="SSF143422">
    <property type="entry name" value="Transposase IS200-like"/>
    <property type="match status" value="1"/>
</dbReference>
<feature type="domain" description="Transposase IS200-like" evidence="1">
    <location>
        <begin position="11"/>
        <end position="130"/>
    </location>
</feature>
<evidence type="ECO:0000313" key="3">
    <source>
        <dbReference type="EMBL" id="ASO03933.1"/>
    </source>
</evidence>
<evidence type="ECO:0000313" key="2">
    <source>
        <dbReference type="EMBL" id="ASO03851.1"/>
    </source>
</evidence>
<dbReference type="EMBL" id="CP022515">
    <property type="protein sequence ID" value="ASO03933.1"/>
    <property type="molecule type" value="Genomic_DNA"/>
</dbReference>
<sequence length="145" mass="17015">MTEQRSNGHTVSRLSVHIVWCTKYRYAVLKGDIQIRCRTLLIQICEAEDVTILKGVVSKDHVHMHLEYRPSSSVSGLVKKLKGRSSRKLQQEFPELKKRYWGRHFWAIGYGCWSTGNITDEMVNDYLEHHRKPEDVDNSNFIIER</sequence>
<organism evidence="2 4">
    <name type="scientific">Arenibacter algicola</name>
    <dbReference type="NCBI Taxonomy" id="616991"/>
    <lineage>
        <taxon>Bacteria</taxon>
        <taxon>Pseudomonadati</taxon>
        <taxon>Bacteroidota</taxon>
        <taxon>Flavobacteriia</taxon>
        <taxon>Flavobacteriales</taxon>
        <taxon>Flavobacteriaceae</taxon>
        <taxon>Arenibacter</taxon>
    </lineage>
</organism>
<dbReference type="PANTHER" id="PTHR33360:SF2">
    <property type="entry name" value="TRANSPOSASE FOR INSERTION SEQUENCE ELEMENT IS200"/>
    <property type="match status" value="1"/>
</dbReference>
<dbReference type="AlphaFoldDB" id="A0A221USE8"/>
<dbReference type="KEGG" id="aalg:AREALGSMS7_00438"/>
<dbReference type="GO" id="GO:0006313">
    <property type="term" value="P:DNA transposition"/>
    <property type="evidence" value="ECO:0007669"/>
    <property type="project" value="InterPro"/>
</dbReference>
<dbReference type="SMART" id="SM01321">
    <property type="entry name" value="Y1_Tnp"/>
    <property type="match status" value="1"/>
</dbReference>
<reference evidence="2 4" key="1">
    <citation type="submission" date="2017-07" db="EMBL/GenBank/DDBJ databases">
        <title>Genome Sequence of Arenibacter algicola Strain SMS7 Isolated from a culture of the Diatom Skeletonema marinoi.</title>
        <authorList>
            <person name="Topel M."/>
            <person name="Pinder M.I.M."/>
            <person name="Johansson O.N."/>
            <person name="Kourtchenko O."/>
            <person name="Godhe A."/>
            <person name="Clarke A.K."/>
        </authorList>
    </citation>
    <scope>NUCLEOTIDE SEQUENCE [LARGE SCALE GENOMIC DNA]</scope>
    <source>
        <strain evidence="2 4">SMS7</strain>
    </source>
</reference>
<evidence type="ECO:0000259" key="1">
    <source>
        <dbReference type="SMART" id="SM01321"/>
    </source>
</evidence>
<dbReference type="PANTHER" id="PTHR33360">
    <property type="entry name" value="TRANSPOSASE FOR INSERTION SEQUENCE ELEMENT IS200"/>
    <property type="match status" value="1"/>
</dbReference>
<dbReference type="InterPro" id="IPR036515">
    <property type="entry name" value="Transposase_17_sf"/>
</dbReference>
<evidence type="ECO:0000313" key="4">
    <source>
        <dbReference type="Proteomes" id="UP000204551"/>
    </source>
</evidence>
<gene>
    <name evidence="2" type="ORF">AREALGSMS7_00353</name>
    <name evidence="3" type="ORF">AREALGSMS7_00438</name>
</gene>
<dbReference type="InterPro" id="IPR002686">
    <property type="entry name" value="Transposase_17"/>
</dbReference>
<accession>A0A221USE8</accession>